<evidence type="ECO:0000256" key="3">
    <source>
        <dbReference type="ARBA" id="ARBA00034247"/>
    </source>
</evidence>
<dbReference type="GO" id="GO:0043709">
    <property type="term" value="P:cell adhesion involved in single-species biofilm formation"/>
    <property type="evidence" value="ECO:0007669"/>
    <property type="project" value="TreeGrafter"/>
</dbReference>
<feature type="signal peptide" evidence="6">
    <location>
        <begin position="1"/>
        <end position="24"/>
    </location>
</feature>
<proteinExistence type="predicted"/>
<dbReference type="FunFam" id="3.30.70.270:FF:000001">
    <property type="entry name" value="Diguanylate cyclase domain protein"/>
    <property type="match status" value="1"/>
</dbReference>
<feature type="coiled-coil region" evidence="4">
    <location>
        <begin position="119"/>
        <end position="146"/>
    </location>
</feature>
<dbReference type="Gene3D" id="3.30.70.270">
    <property type="match status" value="1"/>
</dbReference>
<keyword evidence="5" id="KW-1133">Transmembrane helix</keyword>
<evidence type="ECO:0000313" key="9">
    <source>
        <dbReference type="Proteomes" id="UP000254069"/>
    </source>
</evidence>
<evidence type="ECO:0000256" key="4">
    <source>
        <dbReference type="SAM" id="Coils"/>
    </source>
</evidence>
<dbReference type="GO" id="GO:0005886">
    <property type="term" value="C:plasma membrane"/>
    <property type="evidence" value="ECO:0007669"/>
    <property type="project" value="TreeGrafter"/>
</dbReference>
<dbReference type="Gene3D" id="1.25.40.10">
    <property type="entry name" value="Tetratricopeptide repeat domain"/>
    <property type="match status" value="2"/>
</dbReference>
<comment type="cofactor">
    <cofactor evidence="1">
        <name>Mg(2+)</name>
        <dbReference type="ChEBI" id="CHEBI:18420"/>
    </cofactor>
</comment>
<keyword evidence="9" id="KW-1185">Reference proteome</keyword>
<evidence type="ECO:0000256" key="1">
    <source>
        <dbReference type="ARBA" id="ARBA00001946"/>
    </source>
</evidence>
<dbReference type="Pfam" id="PF00990">
    <property type="entry name" value="GGDEF"/>
    <property type="match status" value="1"/>
</dbReference>
<dbReference type="InterPro" id="IPR043128">
    <property type="entry name" value="Rev_trsase/Diguanyl_cyclase"/>
</dbReference>
<dbReference type="AlphaFoldDB" id="A0A380ADQ7"/>
<keyword evidence="4" id="KW-0175">Coiled coil</keyword>
<dbReference type="CDD" id="cd01949">
    <property type="entry name" value="GGDEF"/>
    <property type="match status" value="1"/>
</dbReference>
<dbReference type="GO" id="GO:0052621">
    <property type="term" value="F:diguanylate cyclase activity"/>
    <property type="evidence" value="ECO:0007669"/>
    <property type="project" value="UniProtKB-EC"/>
</dbReference>
<reference evidence="8 9" key="1">
    <citation type="submission" date="2018-06" db="EMBL/GenBank/DDBJ databases">
        <authorList>
            <consortium name="Pathogen Informatics"/>
            <person name="Doyle S."/>
        </authorList>
    </citation>
    <scope>NUCLEOTIDE SEQUENCE [LARGE SCALE GENOMIC DNA]</scope>
    <source>
        <strain evidence="8 9">NCTC10738</strain>
    </source>
</reference>
<dbReference type="SUPFAM" id="SSF48452">
    <property type="entry name" value="TPR-like"/>
    <property type="match status" value="2"/>
</dbReference>
<dbReference type="InterPro" id="IPR019734">
    <property type="entry name" value="TPR_rpt"/>
</dbReference>
<dbReference type="SUPFAM" id="SSF55073">
    <property type="entry name" value="Nucleotide cyclase"/>
    <property type="match status" value="1"/>
</dbReference>
<dbReference type="GO" id="GO:1902201">
    <property type="term" value="P:negative regulation of bacterial-type flagellum-dependent cell motility"/>
    <property type="evidence" value="ECO:0007669"/>
    <property type="project" value="TreeGrafter"/>
</dbReference>
<dbReference type="Proteomes" id="UP000254069">
    <property type="component" value="Unassembled WGS sequence"/>
</dbReference>
<accession>A0A380ADQ7</accession>
<feature type="chain" id="PRO_5016987780" description="diguanylate cyclase" evidence="6">
    <location>
        <begin position="25"/>
        <end position="623"/>
    </location>
</feature>
<dbReference type="SMART" id="SM00267">
    <property type="entry name" value="GGDEF"/>
    <property type="match status" value="1"/>
</dbReference>
<dbReference type="PANTHER" id="PTHR45138:SF9">
    <property type="entry name" value="DIGUANYLATE CYCLASE DGCM-RELATED"/>
    <property type="match status" value="1"/>
</dbReference>
<comment type="catalytic activity">
    <reaction evidence="3">
        <text>2 GTP = 3',3'-c-di-GMP + 2 diphosphate</text>
        <dbReference type="Rhea" id="RHEA:24898"/>
        <dbReference type="ChEBI" id="CHEBI:33019"/>
        <dbReference type="ChEBI" id="CHEBI:37565"/>
        <dbReference type="ChEBI" id="CHEBI:58805"/>
        <dbReference type="EC" id="2.7.7.65"/>
    </reaction>
</comment>
<dbReference type="EC" id="2.7.7.65" evidence="2"/>
<keyword evidence="5" id="KW-0472">Membrane</keyword>
<evidence type="ECO:0000256" key="6">
    <source>
        <dbReference type="SAM" id="SignalP"/>
    </source>
</evidence>
<evidence type="ECO:0000256" key="2">
    <source>
        <dbReference type="ARBA" id="ARBA00012528"/>
    </source>
</evidence>
<dbReference type="InterPro" id="IPR050469">
    <property type="entry name" value="Diguanylate_Cyclase"/>
</dbReference>
<organism evidence="8 9">
    <name type="scientific">Shewanella algae</name>
    <dbReference type="NCBI Taxonomy" id="38313"/>
    <lineage>
        <taxon>Bacteria</taxon>
        <taxon>Pseudomonadati</taxon>
        <taxon>Pseudomonadota</taxon>
        <taxon>Gammaproteobacteria</taxon>
        <taxon>Alteromonadales</taxon>
        <taxon>Shewanellaceae</taxon>
        <taxon>Shewanella</taxon>
    </lineage>
</organism>
<dbReference type="EMBL" id="UGYO01000001">
    <property type="protein sequence ID" value="SUI77815.1"/>
    <property type="molecule type" value="Genomic_DNA"/>
</dbReference>
<dbReference type="Pfam" id="PF13424">
    <property type="entry name" value="TPR_12"/>
    <property type="match status" value="1"/>
</dbReference>
<dbReference type="InterPro" id="IPR029787">
    <property type="entry name" value="Nucleotide_cyclase"/>
</dbReference>
<protein>
    <recommendedName>
        <fullName evidence="2">diguanylate cyclase</fullName>
        <ecNumber evidence="2">2.7.7.65</ecNumber>
    </recommendedName>
</protein>
<evidence type="ECO:0000259" key="7">
    <source>
        <dbReference type="PROSITE" id="PS50887"/>
    </source>
</evidence>
<feature type="domain" description="GGDEF" evidence="7">
    <location>
        <begin position="493"/>
        <end position="623"/>
    </location>
</feature>
<keyword evidence="8" id="KW-0548">Nucleotidyltransferase</keyword>
<dbReference type="InterPro" id="IPR011990">
    <property type="entry name" value="TPR-like_helical_dom_sf"/>
</dbReference>
<dbReference type="InterPro" id="IPR000160">
    <property type="entry name" value="GGDEF_dom"/>
</dbReference>
<dbReference type="NCBIfam" id="TIGR00254">
    <property type="entry name" value="GGDEF"/>
    <property type="match status" value="1"/>
</dbReference>
<dbReference type="RefSeq" id="WP_109248880.1">
    <property type="nucleotide sequence ID" value="NZ_JADZHC010000068.1"/>
</dbReference>
<dbReference type="SMART" id="SM00028">
    <property type="entry name" value="TPR"/>
    <property type="match status" value="4"/>
</dbReference>
<feature type="transmembrane region" description="Helical" evidence="5">
    <location>
        <begin position="429"/>
        <end position="450"/>
    </location>
</feature>
<evidence type="ECO:0000313" key="8">
    <source>
        <dbReference type="EMBL" id="SUI77815.1"/>
    </source>
</evidence>
<gene>
    <name evidence="8" type="primary">ydaM_4</name>
    <name evidence="8" type="ORF">NCTC10738_02652</name>
</gene>
<evidence type="ECO:0000256" key="5">
    <source>
        <dbReference type="SAM" id="Phobius"/>
    </source>
</evidence>
<keyword evidence="6" id="KW-0732">Signal</keyword>
<dbReference type="PANTHER" id="PTHR45138">
    <property type="entry name" value="REGULATORY COMPONENTS OF SENSORY TRANSDUCTION SYSTEM"/>
    <property type="match status" value="1"/>
</dbReference>
<name>A0A380ADQ7_9GAMM</name>
<keyword evidence="8" id="KW-0808">Transferase</keyword>
<keyword evidence="5" id="KW-0812">Transmembrane</keyword>
<sequence>MKSYFLKSAITVLLLSGMVPHALALDNPKADELFKQLEDGQVNNVAEVEQTLDQIAQLLAKDDLDRQARLRRARCWSFDANDNANIDAAIDYAVNQAQAAENQAYPEALTDFRLCHGWYSQLKGNMEQAKADYDQALQQAYQLEDHRLIADARSLRGAMYSFQGNFAMALEDLLTAQQLYEKLKLDYWGLYNLADLATSFRRFGDPQSALNYYRQLEQAYRQSGHEEQAYIINGEMAIALEELGDFEGAVAKFQQSYDYLKQQGVTVEAAGVSVNMAGSLLKLGRVEDAKQALERARPFVTEQMGGFYSFMQLYSADVLLRQGQAEQAMAPLIKAEKSFRNINNDRGLAELYLLKSEVFAAQGLWQESLKVLRLYIALHHELDNKLQSYRTTEMRTRFNADRMAKENQRLLESERLKEQEVQILQQNRLLQLAVLVLASIIIIITAVMAFKQTSKSRKFQKIAHTDHLTQLANRRYTYHKGEAMFNQARDSGTPFSLVLFDADNFKDINDQFGHDGGDKVLQHLASLSQTLIREQDLLGRIGGEEFLLLLPETAHEECLKIAERLRQTIAESRPEGLVGEPRVTISAGVATLGEELQFSELLKQADDALYCAKKRGRNRVETA</sequence>
<dbReference type="PROSITE" id="PS50887">
    <property type="entry name" value="GGDEF"/>
    <property type="match status" value="1"/>
</dbReference>